<dbReference type="Pfam" id="PF14700">
    <property type="entry name" value="RPOL_N"/>
    <property type="match status" value="1"/>
</dbReference>
<name>A0A2R5GQZ2_9STRA</name>
<dbReference type="InterPro" id="IPR029262">
    <property type="entry name" value="RPOL_N"/>
</dbReference>
<evidence type="ECO:0000259" key="11">
    <source>
        <dbReference type="SMART" id="SM01311"/>
    </source>
</evidence>
<dbReference type="SMART" id="SM01311">
    <property type="entry name" value="RPOL_N"/>
    <property type="match status" value="1"/>
</dbReference>
<evidence type="ECO:0000313" key="13">
    <source>
        <dbReference type="Proteomes" id="UP000241890"/>
    </source>
</evidence>
<evidence type="ECO:0000256" key="7">
    <source>
        <dbReference type="ARBA" id="ARBA00023163"/>
    </source>
</evidence>
<dbReference type="GO" id="GO:0003899">
    <property type="term" value="F:DNA-directed RNA polymerase activity"/>
    <property type="evidence" value="ECO:0007669"/>
    <property type="project" value="UniProtKB-EC"/>
</dbReference>
<accession>A0A2R5GQZ2</accession>
<evidence type="ECO:0000313" key="12">
    <source>
        <dbReference type="EMBL" id="GBG33015.1"/>
    </source>
</evidence>
<keyword evidence="3 9" id="KW-0240">DNA-directed RNA polymerase</keyword>
<dbReference type="GO" id="GO:0006390">
    <property type="term" value="P:mitochondrial transcription"/>
    <property type="evidence" value="ECO:0007669"/>
    <property type="project" value="TreeGrafter"/>
</dbReference>
<dbReference type="PANTHER" id="PTHR10102:SF0">
    <property type="entry name" value="DNA-DIRECTED RNA POLYMERASE, MITOCHONDRIAL"/>
    <property type="match status" value="1"/>
</dbReference>
<dbReference type="AlphaFoldDB" id="A0A2R5GQZ2"/>
<dbReference type="GO" id="GO:0003677">
    <property type="term" value="F:DNA binding"/>
    <property type="evidence" value="ECO:0007669"/>
    <property type="project" value="InterPro"/>
</dbReference>
<dbReference type="Pfam" id="PF00940">
    <property type="entry name" value="RNA_pol"/>
    <property type="match status" value="1"/>
</dbReference>
<dbReference type="GO" id="GO:0034245">
    <property type="term" value="C:mitochondrial DNA-directed RNA polymerase complex"/>
    <property type="evidence" value="ECO:0007669"/>
    <property type="project" value="TreeGrafter"/>
</dbReference>
<evidence type="ECO:0000256" key="4">
    <source>
        <dbReference type="ARBA" id="ARBA00022679"/>
    </source>
</evidence>
<feature type="region of interest" description="Disordered" evidence="10">
    <location>
        <begin position="34"/>
        <end position="55"/>
    </location>
</feature>
<evidence type="ECO:0000256" key="8">
    <source>
        <dbReference type="ARBA" id="ARBA00048552"/>
    </source>
</evidence>
<feature type="non-terminal residue" evidence="12">
    <location>
        <position position="1"/>
    </location>
</feature>
<dbReference type="OrthoDB" id="276422at2759"/>
<keyword evidence="7 9" id="KW-0804">Transcription</keyword>
<keyword evidence="13" id="KW-1185">Reference proteome</keyword>
<dbReference type="InterPro" id="IPR043502">
    <property type="entry name" value="DNA/RNA_pol_sf"/>
</dbReference>
<dbReference type="Gene3D" id="1.10.150.20">
    <property type="entry name" value="5' to 3' exonuclease, C-terminal subdomain"/>
    <property type="match status" value="1"/>
</dbReference>
<feature type="compositionally biased region" description="Basic and acidic residues" evidence="10">
    <location>
        <begin position="43"/>
        <end position="52"/>
    </location>
</feature>
<dbReference type="Gene3D" id="1.10.1320.10">
    <property type="entry name" value="DNA-directed RNA polymerase, N-terminal domain"/>
    <property type="match status" value="1"/>
</dbReference>
<evidence type="ECO:0000256" key="9">
    <source>
        <dbReference type="RuleBase" id="RU003805"/>
    </source>
</evidence>
<gene>
    <name evidence="12" type="ORF">FCC1311_092392</name>
</gene>
<protein>
    <recommendedName>
        <fullName evidence="2 9">DNA-directed RNA polymerase</fullName>
        <ecNumber evidence="2 9">2.7.7.6</ecNumber>
    </recommendedName>
</protein>
<evidence type="ECO:0000256" key="10">
    <source>
        <dbReference type="SAM" id="MobiDB-lite"/>
    </source>
</evidence>
<evidence type="ECO:0000256" key="6">
    <source>
        <dbReference type="ARBA" id="ARBA00022946"/>
    </source>
</evidence>
<dbReference type="PROSITE" id="PS00489">
    <property type="entry name" value="RNA_POL_PHAGE_2"/>
    <property type="match status" value="1"/>
</dbReference>
<organism evidence="12 13">
    <name type="scientific">Hondaea fermentalgiana</name>
    <dbReference type="NCBI Taxonomy" id="2315210"/>
    <lineage>
        <taxon>Eukaryota</taxon>
        <taxon>Sar</taxon>
        <taxon>Stramenopiles</taxon>
        <taxon>Bigyra</taxon>
        <taxon>Labyrinthulomycetes</taxon>
        <taxon>Thraustochytrida</taxon>
        <taxon>Thraustochytriidae</taxon>
        <taxon>Hondaea</taxon>
    </lineage>
</organism>
<dbReference type="SUPFAM" id="SSF56672">
    <property type="entry name" value="DNA/RNA polymerases"/>
    <property type="match status" value="1"/>
</dbReference>
<keyword evidence="5 9" id="KW-0548">Nucleotidyltransferase</keyword>
<evidence type="ECO:0000256" key="2">
    <source>
        <dbReference type="ARBA" id="ARBA00012418"/>
    </source>
</evidence>
<comment type="function">
    <text evidence="9">DNA-dependent RNA polymerase catalyzes the transcription of DNA into RNA using the four ribonucleoside triphosphates as substrates.</text>
</comment>
<dbReference type="InterPro" id="IPR037159">
    <property type="entry name" value="RNA_POL_N_sf"/>
</dbReference>
<dbReference type="InterPro" id="IPR002092">
    <property type="entry name" value="DNA-dir_Rpol_phage-type"/>
</dbReference>
<evidence type="ECO:0000256" key="3">
    <source>
        <dbReference type="ARBA" id="ARBA00022478"/>
    </source>
</evidence>
<dbReference type="FunFam" id="1.10.287.280:FF:000001">
    <property type="entry name" value="DNA-directed RNA polymerase"/>
    <property type="match status" value="1"/>
</dbReference>
<comment type="caution">
    <text evidence="12">The sequence shown here is derived from an EMBL/GenBank/DDBJ whole genome shotgun (WGS) entry which is preliminary data.</text>
</comment>
<dbReference type="Proteomes" id="UP000241890">
    <property type="component" value="Unassembled WGS sequence"/>
</dbReference>
<sequence>ARAQAAQLAGSSAVENTSLATAHGHFVVTETHEGGANGFAGGAREDARERQKVLAQQQKQQRELLRAQRWRSGEGERNQHDEARVWREGAWEAADEDFTGKPIIFDERTSTTERLNAPGYLDRLQDLQYQVERERRIDGAAMTRSALLSAAGVTSQDAEAAAGMRNEPLSEPARSPSRYIDPVSKLVAFGRTEADPSGDEAGKEGGVEVRLESLPKHYLAWFKTMSKEITREQERLKDARNLRSNQASAFLMLLPADLLAILTIQEMMHLVHSQPQGVTLTNLAMRMGRSVLDEMNLIKSSAEVDTWTELRRRMDRDAQAFDSLDSFVDSTFQQTTWDTSTTVKMGASLVHMLCRCAFLQPVKGDNSPEERIPAFYHTGAFQKGKTVGVVVAHHALVAALLQNQTLDDYLKMNLPLTRPMVCPPRPWTSPFNGGFLTQRFGLLRTSAGGRQQLKMLRNQEAASSQELYDGINALGNVAWTLNKPLFEVAEKVLEMDITFTGRPSVEDDRYRELLGELRSLEKQVMHQQKLRNEPLETRNILVAKLQKLKRVRQEYLSKNLDFRSKVSLANFVSEYDQFWFPYSLDFRGRAYPIPPVSHMGDDLARSLLIFKDKRPLGERGLYWLKVHLANQMGQDKASFDERVAWVDAHLEELVDCAAEPFDKEDPKHKPKMWATAENCWQALSTCMELKAALDSGDPVNFLSSLPVHQDGSCNGLQHYAALGRDRLGGSQVNLVARERPGDVYTAVAERVREVIMEKSQLEVPPESEFEDKNARETIERERHLALKLNGQISRKVVKQTVMTSVYGVTYIGARDQIMRQLETVNDRNKLMRLNGDNSHGAIFDTDDELFQASGLLAKVVLDAIGDTFRSAKEIKEWFKTLGKISTDAGDPISWITPLGLPVVQPYRVKNKSSVKTLMQKIIVTEIKEDSNINKGKQQTAFPPNFIHSIDSTHMLMTASSCMQAGICFTAVHDSYWTHAGDVEAMNEQLRHEFIKLHSQDILGDLYRQFVARYPQRAHMIPEPPEPGDLDLKEVLESKYFFN</sequence>
<dbReference type="PANTHER" id="PTHR10102">
    <property type="entry name" value="DNA-DIRECTED RNA POLYMERASE, MITOCHONDRIAL"/>
    <property type="match status" value="1"/>
</dbReference>
<proteinExistence type="inferred from homology"/>
<evidence type="ECO:0000256" key="1">
    <source>
        <dbReference type="ARBA" id="ARBA00009493"/>
    </source>
</evidence>
<dbReference type="EC" id="2.7.7.6" evidence="2 9"/>
<feature type="domain" description="DNA-directed RNA polymerase N-terminal" evidence="11">
    <location>
        <begin position="132"/>
        <end position="476"/>
    </location>
</feature>
<dbReference type="Gene3D" id="1.10.287.280">
    <property type="match status" value="1"/>
</dbReference>
<keyword evidence="6" id="KW-0809">Transit peptide</keyword>
<keyword evidence="4 9" id="KW-0808">Transferase</keyword>
<dbReference type="InterPro" id="IPR046950">
    <property type="entry name" value="DNA-dir_Rpol_C_phage-type"/>
</dbReference>
<comment type="catalytic activity">
    <reaction evidence="8 9">
        <text>RNA(n) + a ribonucleoside 5'-triphosphate = RNA(n+1) + diphosphate</text>
        <dbReference type="Rhea" id="RHEA:21248"/>
        <dbReference type="Rhea" id="RHEA-COMP:14527"/>
        <dbReference type="Rhea" id="RHEA-COMP:17342"/>
        <dbReference type="ChEBI" id="CHEBI:33019"/>
        <dbReference type="ChEBI" id="CHEBI:61557"/>
        <dbReference type="ChEBI" id="CHEBI:140395"/>
        <dbReference type="EC" id="2.7.7.6"/>
    </reaction>
</comment>
<reference evidence="12 13" key="1">
    <citation type="submission" date="2017-12" db="EMBL/GenBank/DDBJ databases">
        <title>Sequencing, de novo assembly and annotation of complete genome of a new Thraustochytrid species, strain FCC1311.</title>
        <authorList>
            <person name="Sedici K."/>
            <person name="Godart F."/>
            <person name="Aiese Cigliano R."/>
            <person name="Sanseverino W."/>
            <person name="Barakat M."/>
            <person name="Ortet P."/>
            <person name="Marechal E."/>
            <person name="Cagnac O."/>
            <person name="Amato A."/>
        </authorList>
    </citation>
    <scope>NUCLEOTIDE SEQUENCE [LARGE SCALE GENOMIC DNA]</scope>
</reference>
<evidence type="ECO:0000256" key="5">
    <source>
        <dbReference type="ARBA" id="ARBA00022695"/>
    </source>
</evidence>
<dbReference type="PROSITE" id="PS00900">
    <property type="entry name" value="RNA_POL_PHAGE_1"/>
    <property type="match status" value="1"/>
</dbReference>
<dbReference type="EMBL" id="BEYU01000138">
    <property type="protein sequence ID" value="GBG33015.1"/>
    <property type="molecule type" value="Genomic_DNA"/>
</dbReference>
<dbReference type="InParanoid" id="A0A2R5GQZ2"/>
<comment type="similarity">
    <text evidence="1 9">Belongs to the phage and mitochondrial RNA polymerase family.</text>
</comment>